<evidence type="ECO:0000313" key="1">
    <source>
        <dbReference type="EMBL" id="CAJ1378820.1"/>
    </source>
</evidence>
<name>A0AA36I1V3_9DINO</name>
<organism evidence="1 2">
    <name type="scientific">Effrenium voratum</name>
    <dbReference type="NCBI Taxonomy" id="2562239"/>
    <lineage>
        <taxon>Eukaryota</taxon>
        <taxon>Sar</taxon>
        <taxon>Alveolata</taxon>
        <taxon>Dinophyceae</taxon>
        <taxon>Suessiales</taxon>
        <taxon>Symbiodiniaceae</taxon>
        <taxon>Effrenium</taxon>
    </lineage>
</organism>
<dbReference type="Proteomes" id="UP001178507">
    <property type="component" value="Unassembled WGS sequence"/>
</dbReference>
<dbReference type="AlphaFoldDB" id="A0AA36I1V3"/>
<keyword evidence="2" id="KW-1185">Reference proteome</keyword>
<proteinExistence type="predicted"/>
<evidence type="ECO:0000313" key="2">
    <source>
        <dbReference type="Proteomes" id="UP001178507"/>
    </source>
</evidence>
<sequence>MFCHDARNFELSPRFASALVEGGTGVGLLQRAQEEVTRRAHQLWLETGRADDKANWEDAERTLVHWRRLHEDLPVPEEPADSWDTTSQSSFCLAYEKMALEDMEVDYVNVSREELMDLCVALQVNLRQAKTALGEERSAVKALRTELRGERSRSQHLSAKLIAAERRCMEKSPCGRAGRIDIPALPLSLDKVRQVEHFDLTPRARTRKRALRCASSTSGSDCEACEIQSAAEKDGSPRELWWYSTDFEQDTDLCMLHHESSTMEPESSDCVCYATSMRCTINQEGGMVYFQDSESEDDYVWHPGHGGGTPPHRGTSLGVEHWIYGEGFFKAHSQSPSKRDSLFQGQVS</sequence>
<dbReference type="EMBL" id="CAUJNA010000570">
    <property type="protein sequence ID" value="CAJ1378820.1"/>
    <property type="molecule type" value="Genomic_DNA"/>
</dbReference>
<comment type="caution">
    <text evidence="1">The sequence shown here is derived from an EMBL/GenBank/DDBJ whole genome shotgun (WGS) entry which is preliminary data.</text>
</comment>
<accession>A0AA36I1V3</accession>
<protein>
    <submittedName>
        <fullName evidence="1">Uncharacterized protein</fullName>
    </submittedName>
</protein>
<gene>
    <name evidence="1" type="ORF">EVOR1521_LOCUS7226</name>
</gene>
<reference evidence="1" key="1">
    <citation type="submission" date="2023-08" db="EMBL/GenBank/DDBJ databases">
        <authorList>
            <person name="Chen Y."/>
            <person name="Shah S."/>
            <person name="Dougan E. K."/>
            <person name="Thang M."/>
            <person name="Chan C."/>
        </authorList>
    </citation>
    <scope>NUCLEOTIDE SEQUENCE</scope>
</reference>